<evidence type="ECO:0000313" key="4">
    <source>
        <dbReference type="EMBL" id="VAI39207.1"/>
    </source>
</evidence>
<name>A0A9R0XLS7_TRITD</name>
<feature type="compositionally biased region" description="Polar residues" evidence="1">
    <location>
        <begin position="369"/>
        <end position="384"/>
    </location>
</feature>
<dbReference type="InterPro" id="IPR025315">
    <property type="entry name" value="DUF4220"/>
</dbReference>
<feature type="region of interest" description="Disordered" evidence="1">
    <location>
        <begin position="368"/>
        <end position="391"/>
    </location>
</feature>
<feature type="transmembrane region" description="Helical" evidence="2">
    <location>
        <begin position="135"/>
        <end position="154"/>
    </location>
</feature>
<feature type="transmembrane region" description="Helical" evidence="2">
    <location>
        <begin position="110"/>
        <end position="129"/>
    </location>
</feature>
<dbReference type="Pfam" id="PF04578">
    <property type="entry name" value="DUF594"/>
    <property type="match status" value="1"/>
</dbReference>
<keyword evidence="2" id="KW-1133">Transmembrane helix</keyword>
<dbReference type="Pfam" id="PF13968">
    <property type="entry name" value="DUF4220"/>
    <property type="match status" value="1"/>
</dbReference>
<organism evidence="4 5">
    <name type="scientific">Triticum turgidum subsp. durum</name>
    <name type="common">Durum wheat</name>
    <name type="synonym">Triticum durum</name>
    <dbReference type="NCBI Taxonomy" id="4567"/>
    <lineage>
        <taxon>Eukaryota</taxon>
        <taxon>Viridiplantae</taxon>
        <taxon>Streptophyta</taxon>
        <taxon>Embryophyta</taxon>
        <taxon>Tracheophyta</taxon>
        <taxon>Spermatophyta</taxon>
        <taxon>Magnoliopsida</taxon>
        <taxon>Liliopsida</taxon>
        <taxon>Poales</taxon>
        <taxon>Poaceae</taxon>
        <taxon>BOP clade</taxon>
        <taxon>Pooideae</taxon>
        <taxon>Triticodae</taxon>
        <taxon>Triticeae</taxon>
        <taxon>Triticinae</taxon>
        <taxon>Triticum</taxon>
    </lineage>
</organism>
<evidence type="ECO:0000259" key="3">
    <source>
        <dbReference type="Pfam" id="PF13968"/>
    </source>
</evidence>
<sequence length="488" mass="55506">MVPGHSYRVMSAHLLVCFPMHLLKGPLPIVAYAVGLEDREWSSLCKMAEVQLSIMYEVFYSKAPVIYTWCGLCIRVMSPLATITAFLLFRRFSEEDDDNEYNRVHVAVTYVLLAGAVVLEVTSLLRAMFSSWAQAAIFKMGISIGNMEVLFMYLRIVVTLPRNLCYYAMSKAGVPIRYWSGSMGQHNLIHMCTKSRDSRSSKIVRWMGREDLWNMLVYTSSIPVPEDFSELLREQMLQSVGVSTESPDHIQNSRGQAALKRMGISQEELLSWNVDIELDESILVWHIATHVYLSWHDVRYSPRPDLFKTVEVLSNYMVFLLAARPHMLPNNASRQRYIELCNKVINNLKYNSAEELVALIRQRGEELNSPETAQTLQAKSTMDSHSPDETTETLQENLTFDRASRLSAKLIGMASETPAMGPCMLDLISEVWMQMLCYTSYRCTPDSHARQLSNGGEITTIVAILIEYMKSNIFNFKHIGSTPSDDDP</sequence>
<evidence type="ECO:0000256" key="1">
    <source>
        <dbReference type="SAM" id="MobiDB-lite"/>
    </source>
</evidence>
<keyword evidence="2" id="KW-0472">Membrane</keyword>
<dbReference type="Gramene" id="TRITD5Bv1G233900.1">
    <property type="protein sequence ID" value="TRITD5Bv1G233900.1"/>
    <property type="gene ID" value="TRITD5Bv1G233900"/>
</dbReference>
<evidence type="ECO:0000313" key="5">
    <source>
        <dbReference type="Proteomes" id="UP000324705"/>
    </source>
</evidence>
<protein>
    <recommendedName>
        <fullName evidence="3">DUF4220 domain-containing protein</fullName>
    </recommendedName>
</protein>
<proteinExistence type="predicted"/>
<evidence type="ECO:0000256" key="2">
    <source>
        <dbReference type="SAM" id="Phobius"/>
    </source>
</evidence>
<accession>A0A9R0XLS7</accession>
<dbReference type="Proteomes" id="UP000324705">
    <property type="component" value="Chromosome 5B"/>
</dbReference>
<dbReference type="InterPro" id="IPR007658">
    <property type="entry name" value="DUF594"/>
</dbReference>
<feature type="domain" description="DUF4220" evidence="3">
    <location>
        <begin position="43"/>
        <end position="190"/>
    </location>
</feature>
<keyword evidence="2" id="KW-0812">Transmembrane</keyword>
<feature type="transmembrane region" description="Helical" evidence="2">
    <location>
        <begin position="66"/>
        <end position="89"/>
    </location>
</feature>
<dbReference type="EMBL" id="LT934120">
    <property type="protein sequence ID" value="VAI39207.1"/>
    <property type="molecule type" value="Genomic_DNA"/>
</dbReference>
<gene>
    <name evidence="4" type="ORF">TRITD_5Bv1G233900</name>
</gene>
<dbReference type="OMA" id="GLEDREW"/>
<reference evidence="4 5" key="1">
    <citation type="submission" date="2017-09" db="EMBL/GenBank/DDBJ databases">
        <authorList>
            <consortium name="International Durum Wheat Genome Sequencing Consortium (IDWGSC)"/>
            <person name="Milanesi L."/>
        </authorList>
    </citation>
    <scope>NUCLEOTIDE SEQUENCE [LARGE SCALE GENOMIC DNA]</scope>
    <source>
        <strain evidence="5">cv. Svevo</strain>
    </source>
</reference>
<dbReference type="PANTHER" id="PTHR31325">
    <property type="entry name" value="OS01G0798800 PROTEIN-RELATED"/>
    <property type="match status" value="1"/>
</dbReference>
<dbReference type="AlphaFoldDB" id="A0A9R0XLS7"/>
<keyword evidence="5" id="KW-1185">Reference proteome</keyword>